<dbReference type="EMBL" id="JABSTQ010011436">
    <property type="protein sequence ID" value="KAG0411366.1"/>
    <property type="molecule type" value="Genomic_DNA"/>
</dbReference>
<organism evidence="1 2">
    <name type="scientific">Ixodes persulcatus</name>
    <name type="common">Taiga tick</name>
    <dbReference type="NCBI Taxonomy" id="34615"/>
    <lineage>
        <taxon>Eukaryota</taxon>
        <taxon>Metazoa</taxon>
        <taxon>Ecdysozoa</taxon>
        <taxon>Arthropoda</taxon>
        <taxon>Chelicerata</taxon>
        <taxon>Arachnida</taxon>
        <taxon>Acari</taxon>
        <taxon>Parasitiformes</taxon>
        <taxon>Ixodida</taxon>
        <taxon>Ixodoidea</taxon>
        <taxon>Ixodidae</taxon>
        <taxon>Ixodinae</taxon>
        <taxon>Ixodes</taxon>
    </lineage>
</organism>
<name>A0AC60NW37_IXOPE</name>
<sequence>MEPADDNDSSAMDSERRIVYLMCVYAPQQSALPLLRADIRSARAESVQLQERLLTNDLMFAAFEDSVVIPRSIQAFRRNERWFEDTPPHFPEHFFKQSFPVKAVTFRYLVDVCRPHMEREVTSMCSTIPVEKRVVAALYKLCSSAEDGTIANLFGLGRSTVNENYREFCRVVVSVPEQDWFKMVSATELSDHIREFQAALEFPLGIGVLDGGNFSISLPKISASGYHNYKGWYSIILLALVNHHYRFRYVNVNVWTLGFCHDTHVYRRSALDAVLQEPTLGTPMVTVTGTTVPPLILFNQAFPLTSNILEPYPRKDVKKGSPQEGFNRQLPSESDVAMADKTYLQAVCTTNAEADNGQSVRDAIAGDRKPKTADPDSCKGPFQCLKDKRPF</sequence>
<proteinExistence type="predicted"/>
<keyword evidence="2" id="KW-1185">Reference proteome</keyword>
<evidence type="ECO:0000313" key="2">
    <source>
        <dbReference type="Proteomes" id="UP000805193"/>
    </source>
</evidence>
<reference evidence="1 2" key="1">
    <citation type="journal article" date="2020" name="Cell">
        <title>Large-Scale Comparative Analyses of Tick Genomes Elucidate Their Genetic Diversity and Vector Capacities.</title>
        <authorList>
            <consortium name="Tick Genome and Microbiome Consortium (TIGMIC)"/>
            <person name="Jia N."/>
            <person name="Wang J."/>
            <person name="Shi W."/>
            <person name="Du L."/>
            <person name="Sun Y."/>
            <person name="Zhan W."/>
            <person name="Jiang J.F."/>
            <person name="Wang Q."/>
            <person name="Zhang B."/>
            <person name="Ji P."/>
            <person name="Bell-Sakyi L."/>
            <person name="Cui X.M."/>
            <person name="Yuan T.T."/>
            <person name="Jiang B.G."/>
            <person name="Yang W.F."/>
            <person name="Lam T.T."/>
            <person name="Chang Q.C."/>
            <person name="Ding S.J."/>
            <person name="Wang X.J."/>
            <person name="Zhu J.G."/>
            <person name="Ruan X.D."/>
            <person name="Zhao L."/>
            <person name="Wei J.T."/>
            <person name="Ye R.Z."/>
            <person name="Que T.C."/>
            <person name="Du C.H."/>
            <person name="Zhou Y.H."/>
            <person name="Cheng J.X."/>
            <person name="Dai P.F."/>
            <person name="Guo W.B."/>
            <person name="Han X.H."/>
            <person name="Huang E.J."/>
            <person name="Li L.F."/>
            <person name="Wei W."/>
            <person name="Gao Y.C."/>
            <person name="Liu J.Z."/>
            <person name="Shao H.Z."/>
            <person name="Wang X."/>
            <person name="Wang C.C."/>
            <person name="Yang T.C."/>
            <person name="Huo Q.B."/>
            <person name="Li W."/>
            <person name="Chen H.Y."/>
            <person name="Chen S.E."/>
            <person name="Zhou L.G."/>
            <person name="Ni X.B."/>
            <person name="Tian J.H."/>
            <person name="Sheng Y."/>
            <person name="Liu T."/>
            <person name="Pan Y.S."/>
            <person name="Xia L.Y."/>
            <person name="Li J."/>
            <person name="Zhao F."/>
            <person name="Cao W.C."/>
        </authorList>
    </citation>
    <scope>NUCLEOTIDE SEQUENCE [LARGE SCALE GENOMIC DNA]</scope>
    <source>
        <strain evidence="1">Iper-2018</strain>
    </source>
</reference>
<dbReference type="Proteomes" id="UP000805193">
    <property type="component" value="Unassembled WGS sequence"/>
</dbReference>
<comment type="caution">
    <text evidence="1">The sequence shown here is derived from an EMBL/GenBank/DDBJ whole genome shotgun (WGS) entry which is preliminary data.</text>
</comment>
<protein>
    <submittedName>
        <fullName evidence="1">Uncharacterized protein</fullName>
    </submittedName>
</protein>
<gene>
    <name evidence="1" type="ORF">HPB47_011510</name>
</gene>
<accession>A0AC60NW37</accession>
<evidence type="ECO:0000313" key="1">
    <source>
        <dbReference type="EMBL" id="KAG0411366.1"/>
    </source>
</evidence>